<sequence length="452" mass="49521">MAAHDPKKAKFYDGILIAFGKERYQFKDENELSFYAILRYRNNLERTLWGVDIERALAESGATYGDSITLSNLGRVPVTIVVEKKDKDGVITEEEIKTHRNTWEVIRIGETRLKSTQASSSVVKHVQVSNGSPVAVTSAKQAVETADEVSAEPIAAHQKVVPINKALAAPGWLQEAQQRAANVLAAKAAGKAYASEKIEKVWNQCVAFPSATAEPMRLYLQSRGVLFNELAKGAAADMRFHPALDYYEEVDNKNTLLGSFPAIVCAIRNAEGEIVTLHRTYLNKDGKKLAVSYKDSVGQRHKVEKVKKMMSIPDDMDVNGSAVRLGDPSCGGVLGIAEGLETALSAYRATKIPTWSSVNAQLMETFEIPESVHTLLIWADKDKSVRGEIAANVLYQRAKALGLNVHILMPSMPIPAKAKGVDWNDVLLSQGILGFPRVANLKSFIARSFATI</sequence>
<evidence type="ECO:0000259" key="1">
    <source>
        <dbReference type="Pfam" id="PF13362"/>
    </source>
</evidence>
<dbReference type="Pfam" id="PF23639">
    <property type="entry name" value="DUF7146"/>
    <property type="match status" value="1"/>
</dbReference>
<feature type="domain" description="DUF7146" evidence="2">
    <location>
        <begin position="195"/>
        <end position="311"/>
    </location>
</feature>
<dbReference type="Pfam" id="PF13362">
    <property type="entry name" value="Toprim_3"/>
    <property type="match status" value="1"/>
</dbReference>
<name>A0A096FKM0_COMTE</name>
<dbReference type="Proteomes" id="UP000029553">
    <property type="component" value="Unassembled WGS sequence"/>
</dbReference>
<proteinExistence type="predicted"/>
<evidence type="ECO:0000313" key="3">
    <source>
        <dbReference type="EMBL" id="KGH30906.1"/>
    </source>
</evidence>
<comment type="caution">
    <text evidence="3">The sequence shown here is derived from an EMBL/GenBank/DDBJ whole genome shotgun (WGS) entry which is preliminary data.</text>
</comment>
<dbReference type="InterPro" id="IPR006171">
    <property type="entry name" value="TOPRIM_dom"/>
</dbReference>
<reference evidence="3 4" key="1">
    <citation type="submission" date="2013-09" db="EMBL/GenBank/DDBJ databases">
        <title>High correlation between genotypes and phenotypes of environmental bacteria Comamonas testosteroni strains.</title>
        <authorList>
            <person name="Liu L."/>
            <person name="Zhu W."/>
            <person name="Xia X."/>
            <person name="Xu B."/>
            <person name="Luo M."/>
            <person name="Wang G."/>
        </authorList>
    </citation>
    <scope>NUCLEOTIDE SEQUENCE [LARGE SCALE GENOMIC DNA]</scope>
    <source>
        <strain evidence="3 4">JL40</strain>
    </source>
</reference>
<dbReference type="InterPro" id="IPR034154">
    <property type="entry name" value="TOPRIM_DnaG/twinkle"/>
</dbReference>
<organism evidence="3 4">
    <name type="scientific">Comamonas testosteroni</name>
    <name type="common">Pseudomonas testosteroni</name>
    <dbReference type="NCBI Taxonomy" id="285"/>
    <lineage>
        <taxon>Bacteria</taxon>
        <taxon>Pseudomonadati</taxon>
        <taxon>Pseudomonadota</taxon>
        <taxon>Betaproteobacteria</taxon>
        <taxon>Burkholderiales</taxon>
        <taxon>Comamonadaceae</taxon>
        <taxon>Comamonas</taxon>
    </lineage>
</organism>
<dbReference type="AlphaFoldDB" id="A0A096FKM0"/>
<feature type="domain" description="Toprim" evidence="1">
    <location>
        <begin position="334"/>
        <end position="431"/>
    </location>
</feature>
<dbReference type="EMBL" id="AWOR01000037">
    <property type="protein sequence ID" value="KGH30906.1"/>
    <property type="molecule type" value="Genomic_DNA"/>
</dbReference>
<gene>
    <name evidence="3" type="ORF">P353_08570</name>
</gene>
<dbReference type="CDD" id="cd01029">
    <property type="entry name" value="TOPRIM_primases"/>
    <property type="match status" value="1"/>
</dbReference>
<evidence type="ECO:0000313" key="4">
    <source>
        <dbReference type="Proteomes" id="UP000029553"/>
    </source>
</evidence>
<protein>
    <submittedName>
        <fullName evidence="3">Uncharacterized protein</fullName>
    </submittedName>
</protein>
<evidence type="ECO:0000259" key="2">
    <source>
        <dbReference type="Pfam" id="PF23639"/>
    </source>
</evidence>
<accession>A0A096FKM0</accession>
<dbReference type="InterPro" id="IPR055570">
    <property type="entry name" value="DUF7146"/>
</dbReference>